<dbReference type="Pfam" id="PF00731">
    <property type="entry name" value="AIRC"/>
    <property type="match status" value="1"/>
</dbReference>
<comment type="function">
    <text evidence="3">Catalyzes the conversion of N5-carboxyaminoimidazole ribonucleotide (N5-CAIR) to 4-carboxy-5-aminoimidazole ribonucleotide (CAIR).</text>
</comment>
<dbReference type="GO" id="GO:0034023">
    <property type="term" value="F:5-(carboxyamino)imidazole ribonucleotide mutase activity"/>
    <property type="evidence" value="ECO:0007669"/>
    <property type="project" value="UniProtKB-UniRule"/>
</dbReference>
<dbReference type="SUPFAM" id="SSF52255">
    <property type="entry name" value="N5-CAIR mutase (phosphoribosylaminoimidazole carboxylase, PurE)"/>
    <property type="match status" value="1"/>
</dbReference>
<evidence type="ECO:0000256" key="3">
    <source>
        <dbReference type="HAMAP-Rule" id="MF_01929"/>
    </source>
</evidence>
<keyword evidence="1 3" id="KW-0658">Purine biosynthesis</keyword>
<feature type="binding site" evidence="3 4">
    <location>
        <position position="12"/>
    </location>
    <ligand>
        <name>substrate</name>
    </ligand>
</feature>
<dbReference type="PIRSF" id="PIRSF001338">
    <property type="entry name" value="AIR_carboxylase"/>
    <property type="match status" value="1"/>
</dbReference>
<dbReference type="PANTHER" id="PTHR23046">
    <property type="entry name" value="PHOSPHORIBOSYLAMINOIMIDAZOLE CARBOXYLASE CATALYTIC SUBUNIT"/>
    <property type="match status" value="1"/>
</dbReference>
<dbReference type="EMBL" id="AP026866">
    <property type="protein sequence ID" value="BDS05214.1"/>
    <property type="molecule type" value="Genomic_DNA"/>
</dbReference>
<evidence type="ECO:0000256" key="1">
    <source>
        <dbReference type="ARBA" id="ARBA00022755"/>
    </source>
</evidence>
<dbReference type="Gene3D" id="3.40.50.1970">
    <property type="match status" value="1"/>
</dbReference>
<dbReference type="EC" id="5.4.99.18" evidence="3"/>
<name>A0AAT9FGW9_9BACT</name>
<dbReference type="InterPro" id="IPR033747">
    <property type="entry name" value="PurE_ClassI"/>
</dbReference>
<keyword evidence="2 3" id="KW-0413">Isomerase</keyword>
<comment type="pathway">
    <text evidence="3">Purine metabolism; IMP biosynthesis via de novo pathway; 5-amino-1-(5-phospho-D-ribosyl)imidazole-4-carboxylate from 5-amino-1-(5-phospho-D-ribosyl)imidazole (N5-CAIR route): step 2/2.</text>
</comment>
<evidence type="ECO:0000259" key="5">
    <source>
        <dbReference type="SMART" id="SM01001"/>
    </source>
</evidence>
<evidence type="ECO:0000313" key="6">
    <source>
        <dbReference type="EMBL" id="BDS05214.1"/>
    </source>
</evidence>
<dbReference type="InterPro" id="IPR000031">
    <property type="entry name" value="PurE_dom"/>
</dbReference>
<accession>A0AAT9FGW9</accession>
<protein>
    <recommendedName>
        <fullName evidence="3">N5-carboxyaminoimidazole ribonucleotide mutase</fullName>
        <shortName evidence="3">N5-CAIR mutase</shortName>
        <ecNumber evidence="3">5.4.99.18</ecNumber>
    </recommendedName>
    <alternativeName>
        <fullName evidence="3">5-(carboxyamino)imidazole ribonucleotide mutase</fullName>
    </alternativeName>
</protein>
<dbReference type="KEGG" id="osu:NT6N_02540"/>
<organism evidence="6">
    <name type="scientific">Oceaniferula spumae</name>
    <dbReference type="NCBI Taxonomy" id="2979115"/>
    <lineage>
        <taxon>Bacteria</taxon>
        <taxon>Pseudomonadati</taxon>
        <taxon>Verrucomicrobiota</taxon>
        <taxon>Verrucomicrobiia</taxon>
        <taxon>Verrucomicrobiales</taxon>
        <taxon>Verrucomicrobiaceae</taxon>
        <taxon>Oceaniferula</taxon>
    </lineage>
</organism>
<proteinExistence type="inferred from homology"/>
<evidence type="ECO:0000256" key="2">
    <source>
        <dbReference type="ARBA" id="ARBA00023235"/>
    </source>
</evidence>
<dbReference type="SMART" id="SM01001">
    <property type="entry name" value="AIRC"/>
    <property type="match status" value="1"/>
</dbReference>
<evidence type="ECO:0000256" key="4">
    <source>
        <dbReference type="PIRSR" id="PIRSR001338-1"/>
    </source>
</evidence>
<dbReference type="PANTHER" id="PTHR23046:SF2">
    <property type="entry name" value="PHOSPHORIBOSYLAMINOIMIDAZOLE CARBOXYLASE"/>
    <property type="match status" value="1"/>
</dbReference>
<reference evidence="6" key="1">
    <citation type="submission" date="2024-07" db="EMBL/GenBank/DDBJ databases">
        <title>Complete genome sequence of Verrucomicrobiaceae bacterium NT6N.</title>
        <authorList>
            <person name="Huang C."/>
            <person name="Takami H."/>
            <person name="Hamasaki K."/>
        </authorList>
    </citation>
    <scope>NUCLEOTIDE SEQUENCE</scope>
    <source>
        <strain evidence="6">NT6N</strain>
    </source>
</reference>
<feature type="domain" description="PurE" evidence="5">
    <location>
        <begin position="1"/>
        <end position="136"/>
    </location>
</feature>
<dbReference type="AlphaFoldDB" id="A0AAT9FGW9"/>
<gene>
    <name evidence="6" type="primary">purE-1</name>
    <name evidence="3" type="synonym">purE</name>
    <name evidence="6" type="ORF">NT6N_02540</name>
</gene>
<comment type="similarity">
    <text evidence="3">Belongs to the AIR carboxylase family. Class I subfamily.</text>
</comment>
<sequence>MKVIMIYGSANDVPFMEPAREYLKDAGVTYEETVLSAHRNLSELIEYLGKLEEKGEKAVILAIAGLAAALPGVVVMKTSLPVIGVPVPGGPLNGIDALLSISQLPGGVPATTVGLHKKAPANAAMAAHRILQLAGA</sequence>
<feature type="binding site" evidence="3 4">
    <location>
        <position position="39"/>
    </location>
    <ligand>
        <name>substrate</name>
    </ligand>
</feature>
<dbReference type="GO" id="GO:0006189">
    <property type="term" value="P:'de novo' IMP biosynthetic process"/>
    <property type="evidence" value="ECO:0007669"/>
    <property type="project" value="UniProtKB-UniRule"/>
</dbReference>
<feature type="binding site" evidence="3 4">
    <location>
        <position position="9"/>
    </location>
    <ligand>
        <name>substrate</name>
    </ligand>
</feature>
<dbReference type="InterPro" id="IPR024694">
    <property type="entry name" value="PurE_prokaryotes"/>
</dbReference>
<comment type="catalytic activity">
    <reaction evidence="3">
        <text>5-carboxyamino-1-(5-phospho-D-ribosyl)imidazole + H(+) = 5-amino-1-(5-phospho-D-ribosyl)imidazole-4-carboxylate</text>
        <dbReference type="Rhea" id="RHEA:13193"/>
        <dbReference type="ChEBI" id="CHEBI:15378"/>
        <dbReference type="ChEBI" id="CHEBI:58730"/>
        <dbReference type="ChEBI" id="CHEBI:77657"/>
        <dbReference type="EC" id="5.4.99.18"/>
    </reaction>
</comment>
<dbReference type="HAMAP" id="MF_01929">
    <property type="entry name" value="PurE_classI"/>
    <property type="match status" value="1"/>
</dbReference>